<name>A0A1H0KGC0_9PSEU</name>
<evidence type="ECO:0000313" key="2">
    <source>
        <dbReference type="EMBL" id="SDO54863.1"/>
    </source>
</evidence>
<dbReference type="RefSeq" id="WP_133794542.1">
    <property type="nucleotide sequence ID" value="NZ_FNDV01000002.1"/>
</dbReference>
<dbReference type="Pfam" id="PF25637">
    <property type="entry name" value="DUF7942"/>
    <property type="match status" value="1"/>
</dbReference>
<dbReference type="Proteomes" id="UP000199651">
    <property type="component" value="Unassembled WGS sequence"/>
</dbReference>
<protein>
    <submittedName>
        <fullName evidence="2">Uncharacterized protein</fullName>
    </submittedName>
</protein>
<feature type="transmembrane region" description="Helical" evidence="1">
    <location>
        <begin position="6"/>
        <end position="28"/>
    </location>
</feature>
<sequence length="88" mass="9098">MSKATVVALAYLALVALVCVVTVVVAAAGDSESMVGVWCVFVTMPVSLLVVQAAGAIGYWPVVVISAFVQAAVIWFVVRALTKRSVAS</sequence>
<dbReference type="AlphaFoldDB" id="A0A1H0KGC0"/>
<dbReference type="InterPro" id="IPR057702">
    <property type="entry name" value="DUF7942"/>
</dbReference>
<keyword evidence="3" id="KW-1185">Reference proteome</keyword>
<evidence type="ECO:0000256" key="1">
    <source>
        <dbReference type="SAM" id="Phobius"/>
    </source>
</evidence>
<keyword evidence="1" id="KW-0472">Membrane</keyword>
<dbReference type="EMBL" id="FNJB01000003">
    <property type="protein sequence ID" value="SDO54863.1"/>
    <property type="molecule type" value="Genomic_DNA"/>
</dbReference>
<gene>
    <name evidence="2" type="ORF">SAMN05192558_103469</name>
</gene>
<evidence type="ECO:0000313" key="3">
    <source>
        <dbReference type="Proteomes" id="UP000199651"/>
    </source>
</evidence>
<organism evidence="2 3">
    <name type="scientific">Actinokineospora alba</name>
    <dbReference type="NCBI Taxonomy" id="504798"/>
    <lineage>
        <taxon>Bacteria</taxon>
        <taxon>Bacillati</taxon>
        <taxon>Actinomycetota</taxon>
        <taxon>Actinomycetes</taxon>
        <taxon>Pseudonocardiales</taxon>
        <taxon>Pseudonocardiaceae</taxon>
        <taxon>Actinokineospora</taxon>
    </lineage>
</organism>
<proteinExistence type="predicted"/>
<feature type="transmembrane region" description="Helical" evidence="1">
    <location>
        <begin position="35"/>
        <end position="53"/>
    </location>
</feature>
<keyword evidence="1" id="KW-1133">Transmembrane helix</keyword>
<keyword evidence="1" id="KW-0812">Transmembrane</keyword>
<dbReference type="NCBIfam" id="NF046119">
    <property type="entry name" value="memb_SCO4225"/>
    <property type="match status" value="1"/>
</dbReference>
<reference evidence="3" key="1">
    <citation type="submission" date="2016-10" db="EMBL/GenBank/DDBJ databases">
        <authorList>
            <person name="Varghese N."/>
            <person name="Submissions S."/>
        </authorList>
    </citation>
    <scope>NUCLEOTIDE SEQUENCE [LARGE SCALE GENOMIC DNA]</scope>
    <source>
        <strain evidence="3">IBRC-M 10655</strain>
    </source>
</reference>
<feature type="transmembrane region" description="Helical" evidence="1">
    <location>
        <begin position="59"/>
        <end position="78"/>
    </location>
</feature>
<accession>A0A1H0KGC0</accession>